<comment type="similarity">
    <text evidence="1 3">Belongs to the short-chain dehydrogenases/reductases (SDR) family.</text>
</comment>
<dbReference type="PANTHER" id="PTHR43976:SF16">
    <property type="entry name" value="SHORT-CHAIN DEHYDROGENASE_REDUCTASE FAMILY PROTEIN"/>
    <property type="match status" value="1"/>
</dbReference>
<dbReference type="EMBL" id="JACCBU010000001">
    <property type="protein sequence ID" value="NYE68690.1"/>
    <property type="molecule type" value="Genomic_DNA"/>
</dbReference>
<keyword evidence="2" id="KW-0560">Oxidoreductase</keyword>
<dbReference type="SUPFAM" id="SSF51735">
    <property type="entry name" value="NAD(P)-binding Rossmann-fold domains"/>
    <property type="match status" value="1"/>
</dbReference>
<dbReference type="Proteomes" id="UP000569914">
    <property type="component" value="Unassembled WGS sequence"/>
</dbReference>
<dbReference type="Pfam" id="PF00106">
    <property type="entry name" value="adh_short"/>
    <property type="match status" value="1"/>
</dbReference>
<dbReference type="InterPro" id="IPR036291">
    <property type="entry name" value="NAD(P)-bd_dom_sf"/>
</dbReference>
<dbReference type="InterPro" id="IPR057326">
    <property type="entry name" value="KR_dom"/>
</dbReference>
<dbReference type="PRINTS" id="PR00081">
    <property type="entry name" value="GDHRDH"/>
</dbReference>
<dbReference type="PANTHER" id="PTHR43976">
    <property type="entry name" value="SHORT CHAIN DEHYDROGENASE"/>
    <property type="match status" value="1"/>
</dbReference>
<evidence type="ECO:0000259" key="4">
    <source>
        <dbReference type="SMART" id="SM00822"/>
    </source>
</evidence>
<comment type="caution">
    <text evidence="5">The sequence shown here is derived from an EMBL/GenBank/DDBJ whole genome shotgun (WGS) entry which is preliminary data.</text>
</comment>
<evidence type="ECO:0000313" key="6">
    <source>
        <dbReference type="Proteomes" id="UP000569914"/>
    </source>
</evidence>
<keyword evidence="6" id="KW-1185">Reference proteome</keyword>
<feature type="domain" description="Ketoreductase" evidence="4">
    <location>
        <begin position="5"/>
        <end position="198"/>
    </location>
</feature>
<evidence type="ECO:0000256" key="1">
    <source>
        <dbReference type="ARBA" id="ARBA00006484"/>
    </source>
</evidence>
<dbReference type="AlphaFoldDB" id="A0A7Y9I1U1"/>
<gene>
    <name evidence="5" type="ORF">BKA15_000019</name>
</gene>
<reference evidence="5 6" key="1">
    <citation type="submission" date="2020-07" db="EMBL/GenBank/DDBJ databases">
        <title>Sequencing the genomes of 1000 actinobacteria strains.</title>
        <authorList>
            <person name="Klenk H.-P."/>
        </authorList>
    </citation>
    <scope>NUCLEOTIDE SEQUENCE [LARGE SCALE GENOMIC DNA]</scope>
    <source>
        <strain evidence="5 6">DSM 22083</strain>
    </source>
</reference>
<organism evidence="5 6">
    <name type="scientific">Microlunatus parietis</name>
    <dbReference type="NCBI Taxonomy" id="682979"/>
    <lineage>
        <taxon>Bacteria</taxon>
        <taxon>Bacillati</taxon>
        <taxon>Actinomycetota</taxon>
        <taxon>Actinomycetes</taxon>
        <taxon>Propionibacteriales</taxon>
        <taxon>Propionibacteriaceae</taxon>
        <taxon>Microlunatus</taxon>
    </lineage>
</organism>
<dbReference type="SMART" id="SM00822">
    <property type="entry name" value="PKS_KR"/>
    <property type="match status" value="1"/>
</dbReference>
<proteinExistence type="inferred from homology"/>
<protein>
    <submittedName>
        <fullName evidence="5">Short-subunit dehydrogenase</fullName>
    </submittedName>
</protein>
<evidence type="ECO:0000256" key="2">
    <source>
        <dbReference type="ARBA" id="ARBA00023002"/>
    </source>
</evidence>
<dbReference type="InterPro" id="IPR002347">
    <property type="entry name" value="SDR_fam"/>
</dbReference>
<dbReference type="PRINTS" id="PR00080">
    <property type="entry name" value="SDRFAMILY"/>
</dbReference>
<sequence length="272" mass="28491">MRVQPVAIVTGAAGGIGAAAATALAAKGFVVVGTSRNAARATPVPGVSMVDLDVASDESVARVVAGVIAEHGRIDVLVNNAGIGSAGAAEESSIEQAQHIFDVNVFGTIRMINAVLPQLRRQGSGRVINVSSVLGLMPAPFMALYAATKHALEGYSESLDHEVREHGVRVLLVEPFYTRTAFEANAVNPDRPLALYEDRRAAARRITASGVENGDAPTVVAAAIVAAATTNRPRLRNPAGPSARQVSLLRRYVPAAAFDHQVRKLNRLPAAR</sequence>
<dbReference type="NCBIfam" id="NF004823">
    <property type="entry name" value="PRK06179.1"/>
    <property type="match status" value="1"/>
</dbReference>
<dbReference type="InterPro" id="IPR051911">
    <property type="entry name" value="SDR_oxidoreductase"/>
</dbReference>
<accession>A0A7Y9I1U1</accession>
<dbReference type="RefSeq" id="WP_179747580.1">
    <property type="nucleotide sequence ID" value="NZ_JACCBU010000001.1"/>
</dbReference>
<dbReference type="GO" id="GO:0016491">
    <property type="term" value="F:oxidoreductase activity"/>
    <property type="evidence" value="ECO:0007669"/>
    <property type="project" value="UniProtKB-KW"/>
</dbReference>
<dbReference type="Gene3D" id="3.40.50.720">
    <property type="entry name" value="NAD(P)-binding Rossmann-like Domain"/>
    <property type="match status" value="1"/>
</dbReference>
<evidence type="ECO:0000313" key="5">
    <source>
        <dbReference type="EMBL" id="NYE68690.1"/>
    </source>
</evidence>
<name>A0A7Y9I1U1_9ACTN</name>
<evidence type="ECO:0000256" key="3">
    <source>
        <dbReference type="RuleBase" id="RU000363"/>
    </source>
</evidence>